<dbReference type="CDD" id="cd15489">
    <property type="entry name" value="PHD_SF"/>
    <property type="match status" value="1"/>
</dbReference>
<dbReference type="RefSeq" id="XP_013262650.1">
    <property type="nucleotide sequence ID" value="XM_013407196.1"/>
</dbReference>
<feature type="region of interest" description="Disordered" evidence="1">
    <location>
        <begin position="1"/>
        <end position="73"/>
    </location>
</feature>
<feature type="compositionally biased region" description="Polar residues" evidence="1">
    <location>
        <begin position="1"/>
        <end position="16"/>
    </location>
</feature>
<dbReference type="OrthoDB" id="10259622at2759"/>
<evidence type="ECO:0000256" key="1">
    <source>
        <dbReference type="SAM" id="MobiDB-lite"/>
    </source>
</evidence>
<sequence>MASTVATSESYPSNLPLTPRDSDIEAPSESSQMAGRKRSASEMEDETGKQRMGTNGGKSSSAPETIEAEVSPDFSIQCPALPRRGKKALNEDVWLEKADAPLLAPHLTIDYTVRPGNKWKELSRFKNAKFKDPFVVIYTSGQIVYVNRHNPIPPAPSADATEDERLQYDQENFWVGLISEFRAESQEKVYVKVFWLYWPDELPGGRQPYHGKRELVLSNHVDIIEAQTIATHAEVSFWDENDDSNKNILQERYWRQTLDLKKVKEGKNALSKLRKFCICGGYDNPGVDMYQCHKPQKGCGMWNHQACLYKNLEERAWNNFLTGTLAHEREGEEKSLGEKVGETLGNLVRPLVSLSGEIKDNSVLPSTPVAKGNKKAKSTPVKKAPWTGKLKAEIETTGGDVHHATISQLVPTPASKGAQRFEPKVWRMKLNCLNCGESLN</sequence>
<dbReference type="InterPro" id="IPR011011">
    <property type="entry name" value="Znf_FYVE_PHD"/>
</dbReference>
<accession>A0A072PWS5</accession>
<dbReference type="CDD" id="cd04370">
    <property type="entry name" value="BAH"/>
    <property type="match status" value="1"/>
</dbReference>
<dbReference type="Gene3D" id="2.30.30.490">
    <property type="match status" value="1"/>
</dbReference>
<dbReference type="PROSITE" id="PS51038">
    <property type="entry name" value="BAH"/>
    <property type="match status" value="1"/>
</dbReference>
<gene>
    <name evidence="3" type="ORF">A1O9_04910</name>
</gene>
<evidence type="ECO:0000313" key="4">
    <source>
        <dbReference type="Proteomes" id="UP000027920"/>
    </source>
</evidence>
<proteinExistence type="predicted"/>
<dbReference type="InterPro" id="IPR043151">
    <property type="entry name" value="BAH_sf"/>
</dbReference>
<organism evidence="3 4">
    <name type="scientific">Exophiala aquamarina CBS 119918</name>
    <dbReference type="NCBI Taxonomy" id="1182545"/>
    <lineage>
        <taxon>Eukaryota</taxon>
        <taxon>Fungi</taxon>
        <taxon>Dikarya</taxon>
        <taxon>Ascomycota</taxon>
        <taxon>Pezizomycotina</taxon>
        <taxon>Eurotiomycetes</taxon>
        <taxon>Chaetothyriomycetidae</taxon>
        <taxon>Chaetothyriales</taxon>
        <taxon>Herpotrichiellaceae</taxon>
        <taxon>Exophiala</taxon>
    </lineage>
</organism>
<dbReference type="SUPFAM" id="SSF57903">
    <property type="entry name" value="FYVE/PHD zinc finger"/>
    <property type="match status" value="1"/>
</dbReference>
<dbReference type="GO" id="GO:0003682">
    <property type="term" value="F:chromatin binding"/>
    <property type="evidence" value="ECO:0007669"/>
    <property type="project" value="InterPro"/>
</dbReference>
<dbReference type="Proteomes" id="UP000027920">
    <property type="component" value="Unassembled WGS sequence"/>
</dbReference>
<feature type="domain" description="BAH" evidence="2">
    <location>
        <begin position="136"/>
        <end position="269"/>
    </location>
</feature>
<dbReference type="VEuPathDB" id="FungiDB:A1O9_04910"/>
<dbReference type="InterPro" id="IPR001025">
    <property type="entry name" value="BAH_dom"/>
</dbReference>
<dbReference type="STRING" id="1182545.A0A072PWS5"/>
<protein>
    <recommendedName>
        <fullName evidence="2">BAH domain-containing protein</fullName>
    </recommendedName>
</protein>
<dbReference type="EMBL" id="AMGV01000003">
    <property type="protein sequence ID" value="KEF60060.1"/>
    <property type="molecule type" value="Genomic_DNA"/>
</dbReference>
<keyword evidence="4" id="KW-1185">Reference proteome</keyword>
<evidence type="ECO:0000313" key="3">
    <source>
        <dbReference type="EMBL" id="KEF60060.1"/>
    </source>
</evidence>
<dbReference type="PANTHER" id="PTHR46364">
    <property type="entry name" value="OS08G0421900 PROTEIN"/>
    <property type="match status" value="1"/>
</dbReference>
<dbReference type="Pfam" id="PF01426">
    <property type="entry name" value="BAH"/>
    <property type="match status" value="1"/>
</dbReference>
<dbReference type="HOGENOM" id="CLU_050231_0_0_1"/>
<dbReference type="SMART" id="SM00439">
    <property type="entry name" value="BAH"/>
    <property type="match status" value="1"/>
</dbReference>
<reference evidence="3 4" key="1">
    <citation type="submission" date="2013-03" db="EMBL/GenBank/DDBJ databases">
        <title>The Genome Sequence of Exophiala aquamarina CBS 119918.</title>
        <authorList>
            <consortium name="The Broad Institute Genomics Platform"/>
            <person name="Cuomo C."/>
            <person name="de Hoog S."/>
            <person name="Gorbushina A."/>
            <person name="Walker B."/>
            <person name="Young S.K."/>
            <person name="Zeng Q."/>
            <person name="Gargeya S."/>
            <person name="Fitzgerald M."/>
            <person name="Haas B."/>
            <person name="Abouelleil A."/>
            <person name="Allen A.W."/>
            <person name="Alvarado L."/>
            <person name="Arachchi H.M."/>
            <person name="Berlin A.M."/>
            <person name="Chapman S.B."/>
            <person name="Gainer-Dewar J."/>
            <person name="Goldberg J."/>
            <person name="Griggs A."/>
            <person name="Gujja S."/>
            <person name="Hansen M."/>
            <person name="Howarth C."/>
            <person name="Imamovic A."/>
            <person name="Ireland A."/>
            <person name="Larimer J."/>
            <person name="McCowan C."/>
            <person name="Murphy C."/>
            <person name="Pearson M."/>
            <person name="Poon T.W."/>
            <person name="Priest M."/>
            <person name="Roberts A."/>
            <person name="Saif S."/>
            <person name="Shea T."/>
            <person name="Sisk P."/>
            <person name="Sykes S."/>
            <person name="Wortman J."/>
            <person name="Nusbaum C."/>
            <person name="Birren B."/>
        </authorList>
    </citation>
    <scope>NUCLEOTIDE SEQUENCE [LARGE SCALE GENOMIC DNA]</scope>
    <source>
        <strain evidence="3 4">CBS 119918</strain>
    </source>
</reference>
<comment type="caution">
    <text evidence="3">The sequence shown here is derived from an EMBL/GenBank/DDBJ whole genome shotgun (WGS) entry which is preliminary data.</text>
</comment>
<dbReference type="GeneID" id="25279837"/>
<dbReference type="AlphaFoldDB" id="A0A072PWS5"/>
<evidence type="ECO:0000259" key="2">
    <source>
        <dbReference type="PROSITE" id="PS51038"/>
    </source>
</evidence>
<name>A0A072PWS5_9EURO</name>